<dbReference type="PROSITE" id="PS51257">
    <property type="entry name" value="PROKAR_LIPOPROTEIN"/>
    <property type="match status" value="1"/>
</dbReference>
<dbReference type="SUPFAM" id="SSF48452">
    <property type="entry name" value="TPR-like"/>
    <property type="match status" value="1"/>
</dbReference>
<keyword evidence="5" id="KW-0998">Cell outer membrane</keyword>
<organism evidence="8 9">
    <name type="scientific">Pseudopedobacter saltans</name>
    <dbReference type="NCBI Taxonomy" id="151895"/>
    <lineage>
        <taxon>Bacteria</taxon>
        <taxon>Pseudomonadati</taxon>
        <taxon>Bacteroidota</taxon>
        <taxon>Sphingobacteriia</taxon>
        <taxon>Sphingobacteriales</taxon>
        <taxon>Sphingobacteriaceae</taxon>
        <taxon>Pseudopedobacter</taxon>
    </lineage>
</organism>
<feature type="domain" description="SusD-like N-terminal" evidence="7">
    <location>
        <begin position="93"/>
        <end position="228"/>
    </location>
</feature>
<evidence type="ECO:0000256" key="2">
    <source>
        <dbReference type="ARBA" id="ARBA00006275"/>
    </source>
</evidence>
<comment type="similarity">
    <text evidence="2">Belongs to the SusD family.</text>
</comment>
<comment type="caution">
    <text evidence="8">The sequence shown here is derived from an EMBL/GenBank/DDBJ whole genome shotgun (WGS) entry which is preliminary data.</text>
</comment>
<feature type="domain" description="RagB/SusD" evidence="6">
    <location>
        <begin position="282"/>
        <end position="554"/>
    </location>
</feature>
<protein>
    <submittedName>
        <fullName evidence="8">RagB/SusD family nutrient uptake outer membrane protein</fullName>
    </submittedName>
</protein>
<dbReference type="Gene3D" id="1.25.40.390">
    <property type="match status" value="1"/>
</dbReference>
<dbReference type="AlphaFoldDB" id="A0A2W5FDM1"/>
<dbReference type="GO" id="GO:0009279">
    <property type="term" value="C:cell outer membrane"/>
    <property type="evidence" value="ECO:0007669"/>
    <property type="project" value="UniProtKB-SubCell"/>
</dbReference>
<evidence type="ECO:0000256" key="5">
    <source>
        <dbReference type="ARBA" id="ARBA00023237"/>
    </source>
</evidence>
<evidence type="ECO:0000259" key="6">
    <source>
        <dbReference type="Pfam" id="PF07980"/>
    </source>
</evidence>
<reference evidence="8 9" key="1">
    <citation type="submission" date="2017-11" db="EMBL/GenBank/DDBJ databases">
        <title>Infants hospitalized years apart are colonized by the same room-sourced microbial strains.</title>
        <authorList>
            <person name="Brooks B."/>
            <person name="Olm M.R."/>
            <person name="Firek B.A."/>
            <person name="Baker R."/>
            <person name="Thomas B.C."/>
            <person name="Morowitz M.J."/>
            <person name="Banfield J.F."/>
        </authorList>
    </citation>
    <scope>NUCLEOTIDE SEQUENCE [LARGE SCALE GENOMIC DNA]</scope>
    <source>
        <strain evidence="8">S2_009_000_R2_76</strain>
    </source>
</reference>
<dbReference type="InterPro" id="IPR033985">
    <property type="entry name" value="SusD-like_N"/>
</dbReference>
<evidence type="ECO:0000256" key="1">
    <source>
        <dbReference type="ARBA" id="ARBA00004442"/>
    </source>
</evidence>
<dbReference type="EMBL" id="QFOI01000022">
    <property type="protein sequence ID" value="PZP51747.1"/>
    <property type="molecule type" value="Genomic_DNA"/>
</dbReference>
<keyword evidence="3" id="KW-0732">Signal</keyword>
<dbReference type="Pfam" id="PF14322">
    <property type="entry name" value="SusD-like_3"/>
    <property type="match status" value="1"/>
</dbReference>
<evidence type="ECO:0000313" key="9">
    <source>
        <dbReference type="Proteomes" id="UP000249645"/>
    </source>
</evidence>
<dbReference type="Proteomes" id="UP000249645">
    <property type="component" value="Unassembled WGS sequence"/>
</dbReference>
<dbReference type="InterPro" id="IPR012944">
    <property type="entry name" value="SusD_RagB_dom"/>
</dbReference>
<accession>A0A2W5FDM1</accession>
<gene>
    <name evidence="8" type="ORF">DI598_02460</name>
</gene>
<sequence length="555" mass="62774">MKINIKKVLLGLSLTTVIGACTKLEQKNYNQFDQGVFYNNQNEVISAVLRPYTHTNAWATSTDHRSWWKVSELSADQLAWPQKGVDGYDGGVWIRLHHHDWSSDDEIARNPWALMYVGIGYCNTAIENISRREATAMGITEEDKSQYLAELKLLRAMYYMRTMDMYGNIPYVTSTTEVHPKTMPRAQVYDSIETSIKENINLVPILSDANKGRISRAAGYAILAELYLNGEVWSGKPRWQDCVAACDSLILNKEGNVTGTMQLDSTVTQTYSPNNNRSQEQIFSILYNYQTAAWVPGWPGNFYHFRQNIVYGGNRTGNNGIVAIPGVYGSYDNDDKRKKEWFFIGPMWGYLASTGQDNADHNNPMLGIREYNGKQIVFVDAIKKFSTLPANATSADSAKLVSDMENGEENSGVRINKWRLGASTNARYNSTSWVVYRLTWIYFAKAEALMRLNGGSATPEAVDLVNAVRKRAFDPSLWTSKLYTTGTLTMDSLLAERGREFITEGYRRQDLIRFNKFVTTSWWDHTASGDKNKELFAVPLTQLGLNSNLEQNPGY</sequence>
<evidence type="ECO:0000256" key="3">
    <source>
        <dbReference type="ARBA" id="ARBA00022729"/>
    </source>
</evidence>
<comment type="subcellular location">
    <subcellularLocation>
        <location evidence="1">Cell outer membrane</location>
    </subcellularLocation>
</comment>
<proteinExistence type="inferred from homology"/>
<evidence type="ECO:0000313" key="8">
    <source>
        <dbReference type="EMBL" id="PZP51747.1"/>
    </source>
</evidence>
<dbReference type="InterPro" id="IPR011990">
    <property type="entry name" value="TPR-like_helical_dom_sf"/>
</dbReference>
<dbReference type="Pfam" id="PF07980">
    <property type="entry name" value="SusD_RagB"/>
    <property type="match status" value="1"/>
</dbReference>
<name>A0A2W5FDM1_9SPHI</name>
<evidence type="ECO:0000259" key="7">
    <source>
        <dbReference type="Pfam" id="PF14322"/>
    </source>
</evidence>
<evidence type="ECO:0000256" key="4">
    <source>
        <dbReference type="ARBA" id="ARBA00023136"/>
    </source>
</evidence>
<keyword evidence="4" id="KW-0472">Membrane</keyword>